<accession>A0A382MUW3</accession>
<sequence length="47" mass="5434">MVKRNEFMNSLKVVGTLLSCVRACRLHIELKDCSISTLIEKFSLIHR</sequence>
<dbReference type="EMBL" id="UINC01095450">
    <property type="protein sequence ID" value="SVC51547.1"/>
    <property type="molecule type" value="Genomic_DNA"/>
</dbReference>
<reference evidence="1" key="1">
    <citation type="submission" date="2018-05" db="EMBL/GenBank/DDBJ databases">
        <authorList>
            <person name="Lanie J.A."/>
            <person name="Ng W.-L."/>
            <person name="Kazmierczak K.M."/>
            <person name="Andrzejewski T.M."/>
            <person name="Davidsen T.M."/>
            <person name="Wayne K.J."/>
            <person name="Tettelin H."/>
            <person name="Glass J.I."/>
            <person name="Rusch D."/>
            <person name="Podicherti R."/>
            <person name="Tsui H.-C.T."/>
            <person name="Winkler M.E."/>
        </authorList>
    </citation>
    <scope>NUCLEOTIDE SEQUENCE</scope>
</reference>
<proteinExistence type="predicted"/>
<dbReference type="AlphaFoldDB" id="A0A382MUW3"/>
<organism evidence="1">
    <name type="scientific">marine metagenome</name>
    <dbReference type="NCBI Taxonomy" id="408172"/>
    <lineage>
        <taxon>unclassified sequences</taxon>
        <taxon>metagenomes</taxon>
        <taxon>ecological metagenomes</taxon>
    </lineage>
</organism>
<protein>
    <submittedName>
        <fullName evidence="1">Uncharacterized protein</fullName>
    </submittedName>
</protein>
<gene>
    <name evidence="1" type="ORF">METZ01_LOCUS304401</name>
</gene>
<evidence type="ECO:0000313" key="1">
    <source>
        <dbReference type="EMBL" id="SVC51547.1"/>
    </source>
</evidence>
<name>A0A382MUW3_9ZZZZ</name>